<evidence type="ECO:0000313" key="1">
    <source>
        <dbReference type="EMBL" id="SUW65601.1"/>
    </source>
</evidence>
<gene>
    <name evidence="1" type="ORF">NCTC12119_04157</name>
</gene>
<sequence>MADANSNTAAQSTDHTFAHLADTDVLYSDMAYAISAINLESLTSEEALELASHCEDSIAGLCHTLRFIGKSFITFADHNVVEFSQETLCQAGHGIAAISSLIPVLHRLEQKADRLLVGMNQV</sequence>
<protein>
    <submittedName>
        <fullName evidence="1">Uncharacterized protein</fullName>
    </submittedName>
</protein>
<dbReference type="RefSeq" id="WP_115631272.1">
    <property type="nucleotide sequence ID" value="NZ_UIGI01000001.1"/>
</dbReference>
<organism evidence="1 2">
    <name type="scientific">Buttiauxella agrestis</name>
    <dbReference type="NCBI Taxonomy" id="82977"/>
    <lineage>
        <taxon>Bacteria</taxon>
        <taxon>Pseudomonadati</taxon>
        <taxon>Pseudomonadota</taxon>
        <taxon>Gammaproteobacteria</taxon>
        <taxon>Enterobacterales</taxon>
        <taxon>Enterobacteriaceae</taxon>
        <taxon>Buttiauxella</taxon>
    </lineage>
</organism>
<dbReference type="AlphaFoldDB" id="A0A381CCP5"/>
<dbReference type="Proteomes" id="UP000255528">
    <property type="component" value="Unassembled WGS sequence"/>
</dbReference>
<accession>A0A381CCP5</accession>
<proteinExistence type="predicted"/>
<evidence type="ECO:0000313" key="2">
    <source>
        <dbReference type="Proteomes" id="UP000255528"/>
    </source>
</evidence>
<dbReference type="EMBL" id="UIGI01000001">
    <property type="protein sequence ID" value="SUW65601.1"/>
    <property type="molecule type" value="Genomic_DNA"/>
</dbReference>
<reference evidence="1 2" key="1">
    <citation type="submission" date="2018-06" db="EMBL/GenBank/DDBJ databases">
        <authorList>
            <consortium name="Pathogen Informatics"/>
            <person name="Doyle S."/>
        </authorList>
    </citation>
    <scope>NUCLEOTIDE SEQUENCE [LARGE SCALE GENOMIC DNA]</scope>
    <source>
        <strain evidence="1 2">NCTC12119</strain>
    </source>
</reference>
<name>A0A381CCP5_9ENTR</name>